<reference evidence="1 2" key="1">
    <citation type="submission" date="2019-03" db="EMBL/GenBank/DDBJ databases">
        <title>The genome sequence of a newly discovered highly antifungal drug resistant Aspergillus species, Aspergillus tanneri NIH 1004.</title>
        <authorList>
            <person name="Mounaud S."/>
            <person name="Singh I."/>
            <person name="Joardar V."/>
            <person name="Pakala S."/>
            <person name="Pakala S."/>
            <person name="Venepally P."/>
            <person name="Hoover J."/>
            <person name="Nierman W."/>
            <person name="Chung J."/>
            <person name="Losada L."/>
        </authorList>
    </citation>
    <scope>NUCLEOTIDE SEQUENCE [LARGE SCALE GENOMIC DNA]</scope>
    <source>
        <strain evidence="1 2">NIH1004</strain>
    </source>
</reference>
<dbReference type="AlphaFoldDB" id="A0A4S3J9K1"/>
<keyword evidence="2" id="KW-1185">Reference proteome</keyword>
<protein>
    <submittedName>
        <fullName evidence="1">Uncharacterized protein</fullName>
    </submittedName>
</protein>
<sequence>MQIFECFEWLPFDGSEEVSGSLTCPARLPVTLLHSYEVTRIVKYPNSCTT</sequence>
<dbReference type="VEuPathDB" id="FungiDB:EYZ11_009624"/>
<accession>A0A4S3J9K1</accession>
<name>A0A4S3J9K1_9EURO</name>
<gene>
    <name evidence="1" type="ORF">EYZ11_009624</name>
</gene>
<organism evidence="1 2">
    <name type="scientific">Aspergillus tanneri</name>
    <dbReference type="NCBI Taxonomy" id="1220188"/>
    <lineage>
        <taxon>Eukaryota</taxon>
        <taxon>Fungi</taxon>
        <taxon>Dikarya</taxon>
        <taxon>Ascomycota</taxon>
        <taxon>Pezizomycotina</taxon>
        <taxon>Eurotiomycetes</taxon>
        <taxon>Eurotiomycetidae</taxon>
        <taxon>Eurotiales</taxon>
        <taxon>Aspergillaceae</taxon>
        <taxon>Aspergillus</taxon>
        <taxon>Aspergillus subgen. Circumdati</taxon>
    </lineage>
</organism>
<comment type="caution">
    <text evidence="1">The sequence shown here is derived from an EMBL/GenBank/DDBJ whole genome shotgun (WGS) entry which is preliminary data.</text>
</comment>
<evidence type="ECO:0000313" key="1">
    <source>
        <dbReference type="EMBL" id="THC90907.1"/>
    </source>
</evidence>
<proteinExistence type="predicted"/>
<dbReference type="Proteomes" id="UP000308092">
    <property type="component" value="Unassembled WGS sequence"/>
</dbReference>
<dbReference type="EMBL" id="SOSA01000467">
    <property type="protein sequence ID" value="THC90907.1"/>
    <property type="molecule type" value="Genomic_DNA"/>
</dbReference>
<evidence type="ECO:0000313" key="2">
    <source>
        <dbReference type="Proteomes" id="UP000308092"/>
    </source>
</evidence>